<evidence type="ECO:0000313" key="1">
    <source>
        <dbReference type="EMBL" id="MBO3084474.1"/>
    </source>
</evidence>
<reference evidence="1 2" key="1">
    <citation type="submission" date="2021-03" db="EMBL/GenBank/DDBJ databases">
        <title>novel species in genus Cellulomonas.</title>
        <authorList>
            <person name="Zhang G."/>
        </authorList>
    </citation>
    <scope>NUCLEOTIDE SEQUENCE [LARGE SCALE GENOMIC DNA]</scope>
    <source>
        <strain evidence="2">zg-ZUI188</strain>
    </source>
</reference>
<accession>A0ABS3SFE5</accession>
<dbReference type="EMBL" id="JAGFBM010000003">
    <property type="protein sequence ID" value="MBO3084474.1"/>
    <property type="molecule type" value="Genomic_DNA"/>
</dbReference>
<dbReference type="SFLD" id="SFLDG01129">
    <property type="entry name" value="C1.5:_HAD__Beta-PGM__Phosphata"/>
    <property type="match status" value="1"/>
</dbReference>
<dbReference type="Gene3D" id="3.40.50.1000">
    <property type="entry name" value="HAD superfamily/HAD-like"/>
    <property type="match status" value="1"/>
</dbReference>
<dbReference type="InterPro" id="IPR023214">
    <property type="entry name" value="HAD_sf"/>
</dbReference>
<comment type="caution">
    <text evidence="1">The sequence shown here is derived from an EMBL/GenBank/DDBJ whole genome shotgun (WGS) entry which is preliminary data.</text>
</comment>
<keyword evidence="2" id="KW-1185">Reference proteome</keyword>
<organism evidence="1 2">
    <name type="scientific">Cellulomonas fengjieae</name>
    <dbReference type="NCBI Taxonomy" id="2819978"/>
    <lineage>
        <taxon>Bacteria</taxon>
        <taxon>Bacillati</taxon>
        <taxon>Actinomycetota</taxon>
        <taxon>Actinomycetes</taxon>
        <taxon>Micrococcales</taxon>
        <taxon>Cellulomonadaceae</taxon>
        <taxon>Cellulomonas</taxon>
    </lineage>
</organism>
<dbReference type="RefSeq" id="WP_208213950.1">
    <property type="nucleotide sequence ID" value="NZ_CP074404.1"/>
</dbReference>
<dbReference type="PANTHER" id="PTHR43434">
    <property type="entry name" value="PHOSPHOGLYCOLATE PHOSPHATASE"/>
    <property type="match status" value="1"/>
</dbReference>
<dbReference type="PANTHER" id="PTHR43434:SF20">
    <property type="entry name" value="5'-NUCLEOTIDASE"/>
    <property type="match status" value="1"/>
</dbReference>
<dbReference type="Pfam" id="PF13419">
    <property type="entry name" value="HAD_2"/>
    <property type="match status" value="1"/>
</dbReference>
<dbReference type="InterPro" id="IPR036412">
    <property type="entry name" value="HAD-like_sf"/>
</dbReference>
<gene>
    <name evidence="1" type="ORF">J4035_07455</name>
</gene>
<dbReference type="InterPro" id="IPR050155">
    <property type="entry name" value="HAD-like_hydrolase_sf"/>
</dbReference>
<evidence type="ECO:0000313" key="2">
    <source>
        <dbReference type="Proteomes" id="UP000678317"/>
    </source>
</evidence>
<proteinExistence type="predicted"/>
<dbReference type="Proteomes" id="UP000678317">
    <property type="component" value="Unassembled WGS sequence"/>
</dbReference>
<dbReference type="SFLD" id="SFLDS00003">
    <property type="entry name" value="Haloacid_Dehalogenase"/>
    <property type="match status" value="1"/>
</dbReference>
<protein>
    <submittedName>
        <fullName evidence="1">HAD hydrolase-like protein</fullName>
    </submittedName>
</protein>
<dbReference type="InterPro" id="IPR023198">
    <property type="entry name" value="PGP-like_dom2"/>
</dbReference>
<dbReference type="SUPFAM" id="SSF56784">
    <property type="entry name" value="HAD-like"/>
    <property type="match status" value="1"/>
</dbReference>
<sequence length="222" mass="23162">MTSPRVPLVLLDLDGTLTDSAPGITASIADTYRALGLAVPSPTTLRSFVGPPITSSFPAHGVPPDRVTEAVRAYREVFVTRMITGNSVYEGIPQMLRELRSAGLRLAVATSKPELYARPICDAFGLSALVDGVFGAPLDEATSTKAQVIEAALAANRDAGPVLMVGDREHDVLGARAHGIDTIGVTWGYAAAGELESAGAAELVDSPAELTRTILRRLAATA</sequence>
<dbReference type="Gene3D" id="1.10.150.240">
    <property type="entry name" value="Putative phosphatase, domain 2"/>
    <property type="match status" value="1"/>
</dbReference>
<dbReference type="InterPro" id="IPR041492">
    <property type="entry name" value="HAD_2"/>
</dbReference>
<name>A0ABS3SFE5_9CELL</name>